<dbReference type="InterPro" id="IPR050832">
    <property type="entry name" value="Bact_Acetyltransf"/>
</dbReference>
<dbReference type="EMBL" id="CP041636">
    <property type="protein sequence ID" value="QDO98281.1"/>
    <property type="molecule type" value="Genomic_DNA"/>
</dbReference>
<dbReference type="PANTHER" id="PTHR43877:SF2">
    <property type="entry name" value="AMINOALKYLPHOSPHONATE N-ACETYLTRANSFERASE-RELATED"/>
    <property type="match status" value="1"/>
</dbReference>
<evidence type="ECO:0000313" key="5">
    <source>
        <dbReference type="Proteomes" id="UP000317496"/>
    </source>
</evidence>
<dbReference type="OrthoDB" id="281808at2"/>
<dbReference type="Gene3D" id="3.40.630.30">
    <property type="match status" value="1"/>
</dbReference>
<keyword evidence="5" id="KW-1185">Reference proteome</keyword>
<evidence type="ECO:0000256" key="2">
    <source>
        <dbReference type="ARBA" id="ARBA00023315"/>
    </source>
</evidence>
<evidence type="ECO:0000259" key="3">
    <source>
        <dbReference type="PROSITE" id="PS51186"/>
    </source>
</evidence>
<dbReference type="PROSITE" id="PS51186">
    <property type="entry name" value="GNAT"/>
    <property type="match status" value="1"/>
</dbReference>
<dbReference type="SUPFAM" id="SSF55729">
    <property type="entry name" value="Acyl-CoA N-acyltransferases (Nat)"/>
    <property type="match status" value="1"/>
</dbReference>
<dbReference type="PANTHER" id="PTHR43877">
    <property type="entry name" value="AMINOALKYLPHOSPHONATE N-ACETYLTRANSFERASE-RELATED-RELATED"/>
    <property type="match status" value="1"/>
</dbReference>
<dbReference type="CDD" id="cd04301">
    <property type="entry name" value="NAT_SF"/>
    <property type="match status" value="1"/>
</dbReference>
<evidence type="ECO:0000313" key="4">
    <source>
        <dbReference type="EMBL" id="QDO98281.1"/>
    </source>
</evidence>
<keyword evidence="2" id="KW-0012">Acyltransferase</keyword>
<proteinExistence type="predicted"/>
<dbReference type="KEGG" id="fer:FNB15_13820"/>
<evidence type="ECO:0000256" key="1">
    <source>
        <dbReference type="ARBA" id="ARBA00022679"/>
    </source>
</evidence>
<sequence length="158" mass="17324">MIDPMIAPIRRASSTDETRLGALQKRAYVKYVPLIGAEPQPMAETAAGLLQEYEVWVVDGVEDGLAGALVLRTASDHLLIWSVAVDPTQQGTGLGRRLLDFAEAQALEHGLRQVRLYTNALFTENRKLYAHLGYAETGTDVYEGRELVHMAKSLTATA</sequence>
<organism evidence="4 5">
    <name type="scientific">Ferrovibrio terrae</name>
    <dbReference type="NCBI Taxonomy" id="2594003"/>
    <lineage>
        <taxon>Bacteria</taxon>
        <taxon>Pseudomonadati</taxon>
        <taxon>Pseudomonadota</taxon>
        <taxon>Alphaproteobacteria</taxon>
        <taxon>Rhodospirillales</taxon>
        <taxon>Rhodospirillaceae</taxon>
        <taxon>Ferrovibrio</taxon>
    </lineage>
</organism>
<feature type="domain" description="N-acetyltransferase" evidence="3">
    <location>
        <begin position="7"/>
        <end position="155"/>
    </location>
</feature>
<gene>
    <name evidence="4" type="ORF">FNB15_13820</name>
</gene>
<keyword evidence="1 4" id="KW-0808">Transferase</keyword>
<dbReference type="Pfam" id="PF00583">
    <property type="entry name" value="Acetyltransf_1"/>
    <property type="match status" value="1"/>
</dbReference>
<accession>A0A516H3D3</accession>
<dbReference type="InterPro" id="IPR000182">
    <property type="entry name" value="GNAT_dom"/>
</dbReference>
<dbReference type="Proteomes" id="UP000317496">
    <property type="component" value="Chromosome"/>
</dbReference>
<reference evidence="4 5" key="1">
    <citation type="submission" date="2019-07" db="EMBL/GenBank/DDBJ databases">
        <title>Genome sequencing for Ferrovibrio sp. K5.</title>
        <authorList>
            <person name="Park S.-J."/>
        </authorList>
    </citation>
    <scope>NUCLEOTIDE SEQUENCE [LARGE SCALE GENOMIC DNA]</scope>
    <source>
        <strain evidence="4 5">K5</strain>
    </source>
</reference>
<name>A0A516H3D3_9PROT</name>
<protein>
    <submittedName>
        <fullName evidence="4">GNAT family N-acetyltransferase</fullName>
    </submittedName>
</protein>
<dbReference type="AlphaFoldDB" id="A0A516H3D3"/>
<dbReference type="GO" id="GO:0016747">
    <property type="term" value="F:acyltransferase activity, transferring groups other than amino-acyl groups"/>
    <property type="evidence" value="ECO:0007669"/>
    <property type="project" value="InterPro"/>
</dbReference>
<dbReference type="InterPro" id="IPR016181">
    <property type="entry name" value="Acyl_CoA_acyltransferase"/>
</dbReference>